<keyword evidence="4 11" id="KW-0312">Gluconeogenesis</keyword>
<evidence type="ECO:0000313" key="16">
    <source>
        <dbReference type="Proteomes" id="UP000028542"/>
    </source>
</evidence>
<dbReference type="PANTHER" id="PTHR30182">
    <property type="entry name" value="L-SERINE DEHYDRATASE"/>
    <property type="match status" value="1"/>
</dbReference>
<dbReference type="InterPro" id="IPR051318">
    <property type="entry name" value="Fe-S_L-Ser"/>
</dbReference>
<dbReference type="SUPFAM" id="SSF143548">
    <property type="entry name" value="Serine metabolism enzymes domain"/>
    <property type="match status" value="1"/>
</dbReference>
<dbReference type="AlphaFoldDB" id="A0A084JCB9"/>
<evidence type="ECO:0000256" key="12">
    <source>
        <dbReference type="RuleBase" id="RU366059"/>
    </source>
</evidence>
<dbReference type="InterPro" id="IPR029009">
    <property type="entry name" value="ASB_dom_sf"/>
</dbReference>
<keyword evidence="9 11" id="KW-0456">Lyase</keyword>
<accession>A0A084JCB9</accession>
<sequence length="226" mass="24765">MKSYSVFDILGPIMIGPSSSHTAGAARLAKLAAKIAEDDVREVKFLLHGSFGKTYKGHGTDRALVAGILGMDPWDYRLKESFTIAEERGVKFTFEETDLGDVHPNTVKFVMKDSKGIETTVTGSSIGGGNIVIFELDGQSIHFTGEYPTIIITHLDVPGMIYNVSNLLFNENINIASMNVYRKAKGLEASTVVETDGIVNHHVVDKIRKIENVKNVEEILPPMKGE</sequence>
<dbReference type="RefSeq" id="WP_035132436.1">
    <property type="nucleotide sequence ID" value="NZ_JPMD01000020.1"/>
</dbReference>
<dbReference type="GO" id="GO:0046872">
    <property type="term" value="F:metal ion binding"/>
    <property type="evidence" value="ECO:0007669"/>
    <property type="project" value="UniProtKB-UniRule"/>
</dbReference>
<dbReference type="STRING" id="318464.IO99_08970"/>
<dbReference type="InterPro" id="IPR002912">
    <property type="entry name" value="ACT_dom"/>
</dbReference>
<keyword evidence="8 11" id="KW-0411">Iron-sulfur</keyword>
<dbReference type="UniPathway" id="UPA00138"/>
<evidence type="ECO:0000313" key="15">
    <source>
        <dbReference type="EMBL" id="MBE6059910.1"/>
    </source>
</evidence>
<gene>
    <name evidence="15" type="primary">sdaAB</name>
    <name evidence="15" type="ORF">E7215_07020</name>
    <name evidence="14" type="ORF">IO99_08970</name>
</gene>
<evidence type="ECO:0000256" key="3">
    <source>
        <dbReference type="ARBA" id="ARBA00008636"/>
    </source>
</evidence>
<evidence type="ECO:0000256" key="10">
    <source>
        <dbReference type="ARBA" id="ARBA00049406"/>
    </source>
</evidence>
<dbReference type="Proteomes" id="UP000768462">
    <property type="component" value="Unassembled WGS sequence"/>
</dbReference>
<keyword evidence="6 11" id="KW-0479">Metal-binding</keyword>
<dbReference type="Gene3D" id="3.30.1330.90">
    <property type="entry name" value="D-3-phosphoglycerate dehydrogenase, domain 3"/>
    <property type="match status" value="1"/>
</dbReference>
<dbReference type="InterPro" id="IPR005131">
    <property type="entry name" value="Ser_deHydtase_bsu"/>
</dbReference>
<organism evidence="14 16">
    <name type="scientific">Clostridium sulfidigenes</name>
    <dbReference type="NCBI Taxonomy" id="318464"/>
    <lineage>
        <taxon>Bacteria</taxon>
        <taxon>Bacillati</taxon>
        <taxon>Bacillota</taxon>
        <taxon>Clostridia</taxon>
        <taxon>Eubacteriales</taxon>
        <taxon>Clostridiaceae</taxon>
        <taxon>Clostridium</taxon>
    </lineage>
</organism>
<evidence type="ECO:0000313" key="14">
    <source>
        <dbReference type="EMBL" id="KEZ86603.1"/>
    </source>
</evidence>
<dbReference type="InterPro" id="IPR045865">
    <property type="entry name" value="ACT-like_dom_sf"/>
</dbReference>
<protein>
    <recommendedName>
        <fullName evidence="11">L-serine deaminase</fullName>
    </recommendedName>
</protein>
<dbReference type="PROSITE" id="PS51671">
    <property type="entry name" value="ACT"/>
    <property type="match status" value="1"/>
</dbReference>
<dbReference type="SUPFAM" id="SSF55021">
    <property type="entry name" value="ACT-like"/>
    <property type="match status" value="1"/>
</dbReference>
<evidence type="ECO:0000256" key="8">
    <source>
        <dbReference type="ARBA" id="ARBA00023014"/>
    </source>
</evidence>
<dbReference type="Gene3D" id="3.30.70.260">
    <property type="match status" value="1"/>
</dbReference>
<reference evidence="15" key="2">
    <citation type="submission" date="2019-04" db="EMBL/GenBank/DDBJ databases">
        <title>Evolution of Biomass-Degrading Anaerobic Consortia Revealed by Metagenomics.</title>
        <authorList>
            <person name="Peng X."/>
        </authorList>
    </citation>
    <scope>NUCLEOTIDE SEQUENCE</scope>
    <source>
        <strain evidence="15">SIG254</strain>
    </source>
</reference>
<feature type="domain" description="ACT" evidence="13">
    <location>
        <begin position="149"/>
        <end position="221"/>
    </location>
</feature>
<dbReference type="PIRSF" id="PIRSF036692">
    <property type="entry name" value="SDH_B"/>
    <property type="match status" value="1"/>
</dbReference>
<dbReference type="NCBIfam" id="TIGR00719">
    <property type="entry name" value="sda_beta"/>
    <property type="match status" value="1"/>
</dbReference>
<dbReference type="PANTHER" id="PTHR30182:SF12">
    <property type="entry name" value="L-SERINE DEHYDRATASE, BETA CHAIN-RELATED"/>
    <property type="match status" value="1"/>
</dbReference>
<reference evidence="14 16" key="1">
    <citation type="submission" date="2014-07" db="EMBL/GenBank/DDBJ databases">
        <title>Draft genome of Clostridium sulfidigenes 113A isolated from sediments associated with methane hydrate from Krishna Godavari basin.</title>
        <authorList>
            <person name="Honkalas V.S."/>
            <person name="Dabir A.P."/>
            <person name="Arora P."/>
            <person name="Dhakephalkar P.K."/>
        </authorList>
    </citation>
    <scope>NUCLEOTIDE SEQUENCE [LARGE SCALE GENOMIC DNA]</scope>
    <source>
        <strain evidence="14 16">113A</strain>
    </source>
</reference>
<dbReference type="InterPro" id="IPR004643">
    <property type="entry name" value="Fe-S_L-Ser_bsu"/>
</dbReference>
<dbReference type="Pfam" id="PF01842">
    <property type="entry name" value="ACT"/>
    <property type="match status" value="1"/>
</dbReference>
<evidence type="ECO:0000256" key="2">
    <source>
        <dbReference type="ARBA" id="ARBA00004742"/>
    </source>
</evidence>
<keyword evidence="16" id="KW-1185">Reference proteome</keyword>
<evidence type="ECO:0000256" key="7">
    <source>
        <dbReference type="ARBA" id="ARBA00023004"/>
    </source>
</evidence>
<evidence type="ECO:0000256" key="9">
    <source>
        <dbReference type="ARBA" id="ARBA00023239"/>
    </source>
</evidence>
<dbReference type="GO" id="GO:0003941">
    <property type="term" value="F:L-serine ammonia-lyase activity"/>
    <property type="evidence" value="ECO:0007669"/>
    <property type="project" value="UniProtKB-UniRule"/>
</dbReference>
<keyword evidence="7 11" id="KW-0408">Iron</keyword>
<evidence type="ECO:0000256" key="4">
    <source>
        <dbReference type="ARBA" id="ARBA00022432"/>
    </source>
</evidence>
<comment type="catalytic activity">
    <reaction evidence="10 11 12">
        <text>L-serine = pyruvate + NH4(+)</text>
        <dbReference type="Rhea" id="RHEA:19169"/>
        <dbReference type="ChEBI" id="CHEBI:15361"/>
        <dbReference type="ChEBI" id="CHEBI:28938"/>
        <dbReference type="ChEBI" id="CHEBI:33384"/>
        <dbReference type="EC" id="4.3.1.17"/>
    </reaction>
</comment>
<dbReference type="Pfam" id="PF03315">
    <property type="entry name" value="SDH_beta"/>
    <property type="match status" value="1"/>
</dbReference>
<comment type="cofactor">
    <cofactor evidence="1 12">
        <name>[4Fe-4S] cluster</name>
        <dbReference type="ChEBI" id="CHEBI:49883"/>
    </cofactor>
</comment>
<evidence type="ECO:0000259" key="13">
    <source>
        <dbReference type="PROSITE" id="PS51671"/>
    </source>
</evidence>
<keyword evidence="5 11" id="KW-0004">4Fe-4S</keyword>
<evidence type="ECO:0000256" key="5">
    <source>
        <dbReference type="ARBA" id="ARBA00022485"/>
    </source>
</evidence>
<comment type="caution">
    <text evidence="14">The sequence shown here is derived from an EMBL/GenBank/DDBJ whole genome shotgun (WGS) entry which is preliminary data.</text>
</comment>
<dbReference type="CDD" id="cd04903">
    <property type="entry name" value="ACT_LSD"/>
    <property type="match status" value="1"/>
</dbReference>
<comment type="pathway">
    <text evidence="2 11">Carbohydrate biosynthesis; gluconeogenesis.</text>
</comment>
<dbReference type="EMBL" id="JPMD01000020">
    <property type="protein sequence ID" value="KEZ86603.1"/>
    <property type="molecule type" value="Genomic_DNA"/>
</dbReference>
<evidence type="ECO:0000256" key="1">
    <source>
        <dbReference type="ARBA" id="ARBA00001966"/>
    </source>
</evidence>
<dbReference type="Proteomes" id="UP000028542">
    <property type="component" value="Unassembled WGS sequence"/>
</dbReference>
<name>A0A084JCB9_9CLOT</name>
<dbReference type="EMBL" id="SVCM01000077">
    <property type="protein sequence ID" value="MBE6059910.1"/>
    <property type="molecule type" value="Genomic_DNA"/>
</dbReference>
<dbReference type="GO" id="GO:0006094">
    <property type="term" value="P:gluconeogenesis"/>
    <property type="evidence" value="ECO:0007669"/>
    <property type="project" value="UniProtKB-UniRule"/>
</dbReference>
<comment type="similarity">
    <text evidence="3 11 12">Belongs to the iron-sulfur dependent L-serine dehydratase family.</text>
</comment>
<evidence type="ECO:0000256" key="6">
    <source>
        <dbReference type="ARBA" id="ARBA00022723"/>
    </source>
</evidence>
<proteinExistence type="inferred from homology"/>
<dbReference type="GO" id="GO:0051539">
    <property type="term" value="F:4 iron, 4 sulfur cluster binding"/>
    <property type="evidence" value="ECO:0007669"/>
    <property type="project" value="UniProtKB-UniRule"/>
</dbReference>
<dbReference type="eggNOG" id="COG1760">
    <property type="taxonomic scope" value="Bacteria"/>
</dbReference>
<evidence type="ECO:0000256" key="11">
    <source>
        <dbReference type="PIRNR" id="PIRNR036692"/>
    </source>
</evidence>